<dbReference type="GO" id="GO:0006281">
    <property type="term" value="P:DNA repair"/>
    <property type="evidence" value="ECO:0007669"/>
    <property type="project" value="UniProtKB-KW"/>
</dbReference>
<evidence type="ECO:0000256" key="19">
    <source>
        <dbReference type="ARBA" id="ARBA00044678"/>
    </source>
</evidence>
<dbReference type="EC" id="4.2.99.18" evidence="4"/>
<protein>
    <recommendedName>
        <fullName evidence="5">DNA polymerase beta</fullName>
        <ecNumber evidence="3">2.7.7.7</ecNumber>
        <ecNumber evidence="4">4.2.99.18</ecNumber>
    </recommendedName>
    <alternativeName>
        <fullName evidence="16">5'-deoxyribose-phosphate lyase</fullName>
    </alternativeName>
    <alternativeName>
        <fullName evidence="17">AP lyase</fullName>
    </alternativeName>
</protein>
<comment type="catalytic activity">
    <reaction evidence="18">
        <text>2'-deoxyribonucleotide-(2'-deoxyribose 5'-phosphate)-2'-deoxyribonucleotide-DNA = a 3'-end 2'-deoxyribonucleotide-(2,3-dehydro-2,3-deoxyribose 5'-phosphate)-DNA + a 5'-end 5'-phospho-2'-deoxyribonucleoside-DNA + H(+)</text>
        <dbReference type="Rhea" id="RHEA:66592"/>
        <dbReference type="Rhea" id="RHEA-COMP:13180"/>
        <dbReference type="Rhea" id="RHEA-COMP:16897"/>
        <dbReference type="Rhea" id="RHEA-COMP:17067"/>
        <dbReference type="ChEBI" id="CHEBI:15378"/>
        <dbReference type="ChEBI" id="CHEBI:136412"/>
        <dbReference type="ChEBI" id="CHEBI:157695"/>
        <dbReference type="ChEBI" id="CHEBI:167181"/>
        <dbReference type="EC" id="4.2.99.18"/>
    </reaction>
</comment>
<dbReference type="InterPro" id="IPR003583">
    <property type="entry name" value="Hlx-hairpin-Hlx_DNA-bd_motif"/>
</dbReference>
<evidence type="ECO:0000259" key="22">
    <source>
        <dbReference type="SMART" id="SM00278"/>
    </source>
</evidence>
<evidence type="ECO:0000256" key="20">
    <source>
        <dbReference type="ARBA" id="ARBA00045548"/>
    </source>
</evidence>
<comment type="catalytic activity">
    <reaction evidence="19">
        <text>a 5'-end 2'-deoxyribose-2'-deoxyribonucleotide-DNA = (2E,4S)-4-hydroxypenten-2-al-5-phosphate + a 5'-end 5'-phospho-2'-deoxyribonucleoside-DNA + H(+)</text>
        <dbReference type="Rhea" id="RHEA:76255"/>
        <dbReference type="Rhea" id="RHEA-COMP:13180"/>
        <dbReference type="Rhea" id="RHEA-COMP:18657"/>
        <dbReference type="ChEBI" id="CHEBI:15378"/>
        <dbReference type="ChEBI" id="CHEBI:136412"/>
        <dbReference type="ChEBI" id="CHEBI:195194"/>
        <dbReference type="ChEBI" id="CHEBI:195195"/>
    </reaction>
</comment>
<gene>
    <name evidence="25" type="primary">polX</name>
    <name evidence="25" type="ORF">Pla8534_07640</name>
</gene>
<evidence type="ECO:0000256" key="2">
    <source>
        <dbReference type="ARBA" id="ARBA00004496"/>
    </source>
</evidence>
<dbReference type="Pfam" id="PF14792">
    <property type="entry name" value="DNA_pol_B_palm"/>
    <property type="match status" value="1"/>
</dbReference>
<dbReference type="Gene3D" id="3.30.210.10">
    <property type="entry name" value="DNA polymerase, thumb domain"/>
    <property type="match status" value="1"/>
</dbReference>
<comment type="subcellular location">
    <subcellularLocation>
        <location evidence="2">Cytoplasm</location>
    </subcellularLocation>
</comment>
<dbReference type="Gene3D" id="1.10.150.110">
    <property type="entry name" value="DNA polymerase beta, N-terminal domain-like"/>
    <property type="match status" value="1"/>
</dbReference>
<evidence type="ECO:0000256" key="8">
    <source>
        <dbReference type="ARBA" id="ARBA00022679"/>
    </source>
</evidence>
<keyword evidence="10" id="KW-0235">DNA replication</keyword>
<dbReference type="OrthoDB" id="9808747at2"/>
<evidence type="ECO:0000256" key="1">
    <source>
        <dbReference type="ARBA" id="ARBA00001946"/>
    </source>
</evidence>
<name>A0A518DMC3_9BACT</name>
<dbReference type="SUPFAM" id="SSF89550">
    <property type="entry name" value="PHP domain-like"/>
    <property type="match status" value="1"/>
</dbReference>
<dbReference type="SUPFAM" id="SSF47802">
    <property type="entry name" value="DNA polymerase beta, N-terminal domain-like"/>
    <property type="match status" value="1"/>
</dbReference>
<evidence type="ECO:0000256" key="16">
    <source>
        <dbReference type="ARBA" id="ARBA00035717"/>
    </source>
</evidence>
<evidence type="ECO:0000259" key="23">
    <source>
        <dbReference type="SMART" id="SM00481"/>
    </source>
</evidence>
<dbReference type="CDD" id="cd00141">
    <property type="entry name" value="NT_POLXc"/>
    <property type="match status" value="1"/>
</dbReference>
<evidence type="ECO:0000256" key="5">
    <source>
        <dbReference type="ARBA" id="ARBA00020020"/>
    </source>
</evidence>
<keyword evidence="25" id="KW-0378">Hydrolase</keyword>
<feature type="domain" description="Helix-hairpin-helix DNA-binding motif class 1" evidence="22">
    <location>
        <begin position="129"/>
        <end position="148"/>
    </location>
</feature>
<evidence type="ECO:0000256" key="3">
    <source>
        <dbReference type="ARBA" id="ARBA00012417"/>
    </source>
</evidence>
<dbReference type="Pfam" id="PF14520">
    <property type="entry name" value="HHH_5"/>
    <property type="match status" value="1"/>
</dbReference>
<comment type="cofactor">
    <cofactor evidence="1">
        <name>Mg(2+)</name>
        <dbReference type="ChEBI" id="CHEBI:18420"/>
    </cofactor>
</comment>
<evidence type="ECO:0000313" key="26">
    <source>
        <dbReference type="Proteomes" id="UP000317648"/>
    </source>
</evidence>
<dbReference type="GO" id="GO:0003887">
    <property type="term" value="F:DNA-directed DNA polymerase activity"/>
    <property type="evidence" value="ECO:0007669"/>
    <property type="project" value="UniProtKB-KW"/>
</dbReference>
<dbReference type="GO" id="GO:0005829">
    <property type="term" value="C:cytosol"/>
    <property type="evidence" value="ECO:0007669"/>
    <property type="project" value="TreeGrafter"/>
</dbReference>
<feature type="domain" description="Helix-hairpin-helix DNA-binding motif class 1" evidence="22">
    <location>
        <begin position="94"/>
        <end position="113"/>
    </location>
</feature>
<dbReference type="GO" id="GO:0008270">
    <property type="term" value="F:zinc ion binding"/>
    <property type="evidence" value="ECO:0007669"/>
    <property type="project" value="TreeGrafter"/>
</dbReference>
<evidence type="ECO:0000256" key="10">
    <source>
        <dbReference type="ARBA" id="ARBA00022705"/>
    </source>
</evidence>
<dbReference type="PANTHER" id="PTHR36928:SF1">
    <property type="entry name" value="PHOSPHATASE YCDX-RELATED"/>
    <property type="match status" value="1"/>
</dbReference>
<dbReference type="Pfam" id="PF02811">
    <property type="entry name" value="PHP"/>
    <property type="match status" value="1"/>
</dbReference>
<evidence type="ECO:0000256" key="6">
    <source>
        <dbReference type="ARBA" id="ARBA00022481"/>
    </source>
</evidence>
<keyword evidence="25" id="KW-0269">Exonuclease</keyword>
<dbReference type="SMART" id="SM00278">
    <property type="entry name" value="HhH1"/>
    <property type="match status" value="2"/>
</dbReference>
<dbReference type="InterPro" id="IPR027421">
    <property type="entry name" value="DNA_pol_lamdba_lyase_dom_sf"/>
</dbReference>
<comment type="function">
    <text evidence="20">Repair polymerase that plays a key role in base-excision repair. During this process, the damaged base is excised by specific DNA glycosylases, the DNA backbone is nicked at the abasic site by an apurinic/apyrimidic (AP) endonuclease, and POLB removes 5'-deoxyribose-phosphate from the preincised AP site acting as a 5'-deoxyribose-phosphate lyase (5'-dRP lyase); through its DNA polymerase activity, it adds one nucleotide to the 3' end of the arising single-nucleotide gap. Conducts 'gap-filling' DNA synthesis in a stepwise distributive fashion rather than in a processive fashion as for other DNA polymerases. It is also able to cleave sugar-phosphate bonds 3' to an intact AP site, acting as an AP lyase.</text>
</comment>
<dbReference type="CDD" id="cd07436">
    <property type="entry name" value="PHP_PolX"/>
    <property type="match status" value="1"/>
</dbReference>
<keyword evidence="26" id="KW-1185">Reference proteome</keyword>
<dbReference type="GO" id="GO:0003677">
    <property type="term" value="F:DNA binding"/>
    <property type="evidence" value="ECO:0007669"/>
    <property type="project" value="InterPro"/>
</dbReference>
<keyword evidence="6" id="KW-0488">Methylation</keyword>
<dbReference type="Gene3D" id="3.20.20.140">
    <property type="entry name" value="Metal-dependent hydrolases"/>
    <property type="match status" value="1"/>
</dbReference>
<evidence type="ECO:0000256" key="18">
    <source>
        <dbReference type="ARBA" id="ARBA00044632"/>
    </source>
</evidence>
<evidence type="ECO:0000313" key="25">
    <source>
        <dbReference type="EMBL" id="QDU92989.1"/>
    </source>
</evidence>
<dbReference type="Pfam" id="PF14791">
    <property type="entry name" value="DNA_pol_B_thumb"/>
    <property type="match status" value="1"/>
</dbReference>
<keyword evidence="25" id="KW-0540">Nuclease</keyword>
<dbReference type="PANTHER" id="PTHR36928">
    <property type="entry name" value="PHOSPHATASE YCDX-RELATED"/>
    <property type="match status" value="1"/>
</dbReference>
<keyword evidence="9" id="KW-0548">Nucleotidyltransferase</keyword>
<dbReference type="Gene3D" id="1.10.150.20">
    <property type="entry name" value="5' to 3' exonuclease, C-terminal subdomain"/>
    <property type="match status" value="1"/>
</dbReference>
<dbReference type="EMBL" id="CP036433">
    <property type="protein sequence ID" value="QDU92989.1"/>
    <property type="molecule type" value="Genomic_DNA"/>
</dbReference>
<keyword evidence="12" id="KW-0832">Ubl conjugation</keyword>
<dbReference type="GO" id="GO:0004527">
    <property type="term" value="F:exonuclease activity"/>
    <property type="evidence" value="ECO:0007669"/>
    <property type="project" value="UniProtKB-KW"/>
</dbReference>
<keyword evidence="11" id="KW-0227">DNA damage</keyword>
<dbReference type="NCBIfam" id="NF006375">
    <property type="entry name" value="PRK08609.1"/>
    <property type="match status" value="1"/>
</dbReference>
<keyword evidence="14" id="KW-0915">Sodium</keyword>
<evidence type="ECO:0000256" key="15">
    <source>
        <dbReference type="ARBA" id="ARBA00023204"/>
    </source>
</evidence>
<dbReference type="InterPro" id="IPR002054">
    <property type="entry name" value="DNA-dir_DNA_pol_X"/>
</dbReference>
<dbReference type="SMART" id="SM00481">
    <property type="entry name" value="POLIIIAc"/>
    <property type="match status" value="1"/>
</dbReference>
<dbReference type="InterPro" id="IPR002008">
    <property type="entry name" value="DNA_pol_X_beta-like"/>
</dbReference>
<dbReference type="PRINTS" id="PR00870">
    <property type="entry name" value="DNAPOLXBETA"/>
</dbReference>
<dbReference type="EC" id="2.7.7.7" evidence="3"/>
<evidence type="ECO:0000256" key="17">
    <source>
        <dbReference type="ARBA" id="ARBA00035726"/>
    </source>
</evidence>
<reference evidence="25 26" key="1">
    <citation type="submission" date="2019-02" db="EMBL/GenBank/DDBJ databases">
        <title>Deep-cultivation of Planctomycetes and their phenomic and genomic characterization uncovers novel biology.</title>
        <authorList>
            <person name="Wiegand S."/>
            <person name="Jogler M."/>
            <person name="Boedeker C."/>
            <person name="Pinto D."/>
            <person name="Vollmers J."/>
            <person name="Rivas-Marin E."/>
            <person name="Kohn T."/>
            <person name="Peeters S.H."/>
            <person name="Heuer A."/>
            <person name="Rast P."/>
            <person name="Oberbeckmann S."/>
            <person name="Bunk B."/>
            <person name="Jeske O."/>
            <person name="Meyerdierks A."/>
            <person name="Storesund J.E."/>
            <person name="Kallscheuer N."/>
            <person name="Luecker S."/>
            <person name="Lage O.M."/>
            <person name="Pohl T."/>
            <person name="Merkel B.J."/>
            <person name="Hornburger P."/>
            <person name="Mueller R.-W."/>
            <person name="Bruemmer F."/>
            <person name="Labrenz M."/>
            <person name="Spormann A.M."/>
            <person name="Op den Camp H."/>
            <person name="Overmann J."/>
            <person name="Amann R."/>
            <person name="Jetten M.S.M."/>
            <person name="Mascher T."/>
            <person name="Medema M.H."/>
            <person name="Devos D.P."/>
            <person name="Kaster A.-K."/>
            <person name="Ovreas L."/>
            <person name="Rohde M."/>
            <person name="Galperin M.Y."/>
            <person name="Jogler C."/>
        </authorList>
    </citation>
    <scope>NUCLEOTIDE SEQUENCE [LARGE SCALE GENOMIC DNA]</scope>
    <source>
        <strain evidence="25 26">Pla85_3_4</strain>
    </source>
</reference>
<accession>A0A518DMC3</accession>
<dbReference type="InterPro" id="IPR047967">
    <property type="entry name" value="PolX_PHP"/>
</dbReference>
<comment type="catalytic activity">
    <reaction evidence="21">
        <text>DNA(n) + a 2'-deoxyribonucleoside 5'-triphosphate = DNA(n+1) + diphosphate</text>
        <dbReference type="Rhea" id="RHEA:22508"/>
        <dbReference type="Rhea" id="RHEA-COMP:17339"/>
        <dbReference type="Rhea" id="RHEA-COMP:17340"/>
        <dbReference type="ChEBI" id="CHEBI:33019"/>
        <dbReference type="ChEBI" id="CHEBI:61560"/>
        <dbReference type="ChEBI" id="CHEBI:173112"/>
        <dbReference type="EC" id="2.7.7.7"/>
    </reaction>
</comment>
<dbReference type="Pfam" id="PF14716">
    <property type="entry name" value="HHH_8"/>
    <property type="match status" value="1"/>
</dbReference>
<dbReference type="InterPro" id="IPR022311">
    <property type="entry name" value="PolX-like"/>
</dbReference>
<feature type="domain" description="Polymerase/histidinol phosphatase N-terminal" evidence="23">
    <location>
        <begin position="344"/>
        <end position="424"/>
    </location>
</feature>
<dbReference type="AlphaFoldDB" id="A0A518DMC3"/>
<evidence type="ECO:0000256" key="14">
    <source>
        <dbReference type="ARBA" id="ARBA00023053"/>
    </source>
</evidence>
<keyword evidence="7" id="KW-0237">DNA synthesis</keyword>
<dbReference type="InterPro" id="IPR029398">
    <property type="entry name" value="PolB_thumb"/>
</dbReference>
<dbReference type="InterPro" id="IPR003141">
    <property type="entry name" value="Pol/His_phosphatase_N"/>
</dbReference>
<dbReference type="GO" id="GO:0140078">
    <property type="term" value="F:class I DNA-(apurinic or apyrimidinic site) endonuclease activity"/>
    <property type="evidence" value="ECO:0007669"/>
    <property type="project" value="UniProtKB-EC"/>
</dbReference>
<dbReference type="RefSeq" id="WP_145049410.1">
    <property type="nucleotide sequence ID" value="NZ_CP036433.1"/>
</dbReference>
<dbReference type="Proteomes" id="UP000317648">
    <property type="component" value="Chromosome"/>
</dbReference>
<dbReference type="InterPro" id="IPR037160">
    <property type="entry name" value="DNA_Pol_thumb_sf"/>
</dbReference>
<dbReference type="InterPro" id="IPR050243">
    <property type="entry name" value="PHP_phosphatase"/>
</dbReference>
<keyword evidence="15" id="KW-0234">DNA repair</keyword>
<keyword evidence="8" id="KW-0808">Transferase</keyword>
<evidence type="ECO:0000256" key="13">
    <source>
        <dbReference type="ARBA" id="ARBA00022932"/>
    </source>
</evidence>
<dbReference type="KEGG" id="lcre:Pla8534_07640"/>
<dbReference type="InterPro" id="IPR004013">
    <property type="entry name" value="PHP_dom"/>
</dbReference>
<evidence type="ECO:0000259" key="24">
    <source>
        <dbReference type="SMART" id="SM00483"/>
    </source>
</evidence>
<sequence length="577" mass="64597">MLTNLQIADIFEEMADILEFQGENPFRVRAYRNGSRAIRDLGESIAAIAVSDPARLVEFDDIGKTIAEKTVTLVETGELPQLIKLRKEVPATVLAMMRIQGLGPKKAAVIFKELGVATLEELKTACEEGKIQALKGFGKKTEQMILDGIPLAAEAETRILWHDADQTAQALREHLETCPSIEKLELAGSYRRRKETIGDLDVLVVSSDVKQVMDRLGEFPGVATVLARGETKMSIRLDTKLQIDLRVVPARSFGAALQYFTGSKEHNVELRGRAKQQGLKINEYGVFRVEDGEETYLGGQTEKEVYDLLELPVFPPELRENRREYEWAAQGKLPELVELDDIRGDLHMHTTETDGSATLEEMVAAARERGLKYIAITDHSQRVSMARGLDPVRLRAQWKQIDALRETLPKSFTLLKGIECDILEKGGMDLPDDVLAEADWVLASIHYGQKQSRQQITERLLEAIENPHVTCIAHPTGRLLNQRPPYEVDLDAVLLAAQKHHTLLELNANPRRLDLNDTYCAAAKAHGIPIVVNTDAHAVEHFDFMRCGVLQARRGGLTKADVANTHTWLQMKKMMKK</sequence>
<evidence type="ECO:0000256" key="4">
    <source>
        <dbReference type="ARBA" id="ARBA00012720"/>
    </source>
</evidence>
<proteinExistence type="predicted"/>
<dbReference type="SUPFAM" id="SSF81301">
    <property type="entry name" value="Nucleotidyltransferase"/>
    <property type="match status" value="1"/>
</dbReference>
<dbReference type="InterPro" id="IPR028207">
    <property type="entry name" value="DNA_pol_B_palm_palm"/>
</dbReference>
<evidence type="ECO:0000256" key="12">
    <source>
        <dbReference type="ARBA" id="ARBA00022843"/>
    </source>
</evidence>
<evidence type="ECO:0000256" key="11">
    <source>
        <dbReference type="ARBA" id="ARBA00022763"/>
    </source>
</evidence>
<evidence type="ECO:0000256" key="9">
    <source>
        <dbReference type="ARBA" id="ARBA00022695"/>
    </source>
</evidence>
<evidence type="ECO:0000256" key="7">
    <source>
        <dbReference type="ARBA" id="ARBA00022634"/>
    </source>
</evidence>
<dbReference type="InterPro" id="IPR016195">
    <property type="entry name" value="Pol/histidinol_Pase-like"/>
</dbReference>
<organism evidence="25 26">
    <name type="scientific">Lignipirellula cremea</name>
    <dbReference type="NCBI Taxonomy" id="2528010"/>
    <lineage>
        <taxon>Bacteria</taxon>
        <taxon>Pseudomonadati</taxon>
        <taxon>Planctomycetota</taxon>
        <taxon>Planctomycetia</taxon>
        <taxon>Pirellulales</taxon>
        <taxon>Pirellulaceae</taxon>
        <taxon>Lignipirellula</taxon>
    </lineage>
</organism>
<dbReference type="SMART" id="SM00483">
    <property type="entry name" value="POLXc"/>
    <property type="match status" value="1"/>
</dbReference>
<dbReference type="GO" id="GO:0042578">
    <property type="term" value="F:phosphoric ester hydrolase activity"/>
    <property type="evidence" value="ECO:0007669"/>
    <property type="project" value="TreeGrafter"/>
</dbReference>
<evidence type="ECO:0000256" key="21">
    <source>
        <dbReference type="ARBA" id="ARBA00049244"/>
    </source>
</evidence>
<dbReference type="InterPro" id="IPR010996">
    <property type="entry name" value="HHH_MUS81"/>
</dbReference>
<dbReference type="InterPro" id="IPR043519">
    <property type="entry name" value="NT_sf"/>
</dbReference>
<dbReference type="Gene3D" id="3.30.460.10">
    <property type="entry name" value="Beta Polymerase, domain 2"/>
    <property type="match status" value="1"/>
</dbReference>
<dbReference type="PIRSF" id="PIRSF005047">
    <property type="entry name" value="UCP005047_YshC"/>
    <property type="match status" value="1"/>
</dbReference>
<feature type="domain" description="DNA-directed DNA polymerase X" evidence="24">
    <location>
        <begin position="1"/>
        <end position="320"/>
    </location>
</feature>
<keyword evidence="13" id="KW-0239">DNA-directed DNA polymerase</keyword>